<keyword evidence="2" id="KW-1185">Reference proteome</keyword>
<dbReference type="AlphaFoldDB" id="A0A6L3T002"/>
<protein>
    <submittedName>
        <fullName evidence="1">Uncharacterized protein</fullName>
    </submittedName>
</protein>
<reference evidence="1 2" key="1">
    <citation type="submission" date="2019-09" db="EMBL/GenBank/DDBJ databases">
        <title>YIM 48816 draft genome.</title>
        <authorList>
            <person name="Jiang L."/>
        </authorList>
    </citation>
    <scope>NUCLEOTIDE SEQUENCE [LARGE SCALE GENOMIC DNA]</scope>
    <source>
        <strain evidence="1 2">YIM 48816</strain>
    </source>
</reference>
<sequence>MIVSFETSALRALCASLDAAERELGADDARSLNTILSDIEALDTANEFLELAMDDARVLSSNAIEVAVGREHRAILVPVGVRYRIQPDGSPDWSTVRYLKLTALPPRR</sequence>
<proteinExistence type="predicted"/>
<name>A0A6L3T002_9HYPH</name>
<dbReference type="OrthoDB" id="7999995at2"/>
<dbReference type="Proteomes" id="UP000474159">
    <property type="component" value="Unassembled WGS sequence"/>
</dbReference>
<accession>A0A6L3T002</accession>
<evidence type="ECO:0000313" key="1">
    <source>
        <dbReference type="EMBL" id="KAB1076435.1"/>
    </source>
</evidence>
<dbReference type="EMBL" id="VZZK01000030">
    <property type="protein sequence ID" value="KAB1076435.1"/>
    <property type="molecule type" value="Genomic_DNA"/>
</dbReference>
<evidence type="ECO:0000313" key="2">
    <source>
        <dbReference type="Proteomes" id="UP000474159"/>
    </source>
</evidence>
<organism evidence="1 2">
    <name type="scientific">Methylobacterium soli</name>
    <dbReference type="NCBI Taxonomy" id="553447"/>
    <lineage>
        <taxon>Bacteria</taxon>
        <taxon>Pseudomonadati</taxon>
        <taxon>Pseudomonadota</taxon>
        <taxon>Alphaproteobacteria</taxon>
        <taxon>Hyphomicrobiales</taxon>
        <taxon>Methylobacteriaceae</taxon>
        <taxon>Methylobacterium</taxon>
    </lineage>
</organism>
<gene>
    <name evidence="1" type="ORF">F6X53_23200</name>
</gene>
<dbReference type="RefSeq" id="WP_151002746.1">
    <property type="nucleotide sequence ID" value="NZ_BPQY01000179.1"/>
</dbReference>
<comment type="caution">
    <text evidence="1">The sequence shown here is derived from an EMBL/GenBank/DDBJ whole genome shotgun (WGS) entry which is preliminary data.</text>
</comment>